<reference evidence="10 11" key="1">
    <citation type="submission" date="2024-08" db="EMBL/GenBank/DDBJ databases">
        <title>Halobellus sp. MBLA0158 whole genome sequence.</title>
        <authorList>
            <person name="Hwang C.Y."/>
            <person name="Cho E.-S."/>
            <person name="Seo M.-J."/>
        </authorList>
    </citation>
    <scope>NUCLEOTIDE SEQUENCE [LARGE SCALE GENOMIC DNA]</scope>
    <source>
        <strain evidence="10 11">MBLA0158</strain>
    </source>
</reference>
<dbReference type="SUPFAM" id="SSF56235">
    <property type="entry name" value="N-terminal nucleophile aminohydrolases (Ntn hydrolases)"/>
    <property type="match status" value="1"/>
</dbReference>
<dbReference type="InterPro" id="IPR017932">
    <property type="entry name" value="GATase_2_dom"/>
</dbReference>
<dbReference type="NCBIfam" id="TIGR01536">
    <property type="entry name" value="asn_synth_AEB"/>
    <property type="match status" value="1"/>
</dbReference>
<evidence type="ECO:0000256" key="1">
    <source>
        <dbReference type="ARBA" id="ARBA00005752"/>
    </source>
</evidence>
<feature type="binding site" evidence="7">
    <location>
        <position position="285"/>
    </location>
    <ligand>
        <name>ATP</name>
        <dbReference type="ChEBI" id="CHEBI:30616"/>
    </ligand>
</feature>
<keyword evidence="10" id="KW-0436">Ligase</keyword>
<proteinExistence type="inferred from homology"/>
<evidence type="ECO:0000256" key="7">
    <source>
        <dbReference type="PIRSR" id="PIRSR001589-2"/>
    </source>
</evidence>
<comment type="caution">
    <text evidence="10">The sequence shown here is derived from an EMBL/GenBank/DDBJ whole genome shotgun (WGS) entry which is preliminary data.</text>
</comment>
<dbReference type="Pfam" id="PF13537">
    <property type="entry name" value="GATase_7"/>
    <property type="match status" value="1"/>
</dbReference>
<feature type="binding site" evidence="7">
    <location>
        <position position="97"/>
    </location>
    <ligand>
        <name>L-glutamine</name>
        <dbReference type="ChEBI" id="CHEBI:58359"/>
    </ligand>
</feature>
<evidence type="ECO:0000256" key="4">
    <source>
        <dbReference type="ARBA" id="ARBA00022962"/>
    </source>
</evidence>
<dbReference type="Gene3D" id="3.60.20.10">
    <property type="entry name" value="Glutamine Phosphoribosylpyrophosphate, subunit 1, domain 1"/>
    <property type="match status" value="1"/>
</dbReference>
<keyword evidence="4 6" id="KW-0315">Glutamine amidotransferase</keyword>
<dbReference type="CDD" id="cd00712">
    <property type="entry name" value="AsnB"/>
    <property type="match status" value="1"/>
</dbReference>
<dbReference type="PROSITE" id="PS51278">
    <property type="entry name" value="GATASE_TYPE_2"/>
    <property type="match status" value="1"/>
</dbReference>
<feature type="site" description="Important for beta-aspartyl-AMP intermediate formation" evidence="8">
    <location>
        <position position="357"/>
    </location>
</feature>
<evidence type="ECO:0000256" key="8">
    <source>
        <dbReference type="PIRSR" id="PIRSR001589-3"/>
    </source>
</evidence>
<dbReference type="InterPro" id="IPR014729">
    <property type="entry name" value="Rossmann-like_a/b/a_fold"/>
</dbReference>
<dbReference type="EMBL" id="JBGNYA010000001">
    <property type="protein sequence ID" value="MFA1612242.1"/>
    <property type="molecule type" value="Genomic_DNA"/>
</dbReference>
<evidence type="ECO:0000256" key="2">
    <source>
        <dbReference type="ARBA" id="ARBA00022741"/>
    </source>
</evidence>
<dbReference type="InterPro" id="IPR029055">
    <property type="entry name" value="Ntn_hydrolases_N"/>
</dbReference>
<feature type="domain" description="Glutamine amidotransferase type-2" evidence="9">
    <location>
        <begin position="2"/>
        <end position="210"/>
    </location>
</feature>
<dbReference type="Gene3D" id="3.40.50.620">
    <property type="entry name" value="HUPs"/>
    <property type="match status" value="1"/>
</dbReference>
<keyword evidence="3 5" id="KW-0067">ATP-binding</keyword>
<dbReference type="Pfam" id="PF00733">
    <property type="entry name" value="Asn_synthase"/>
    <property type="match status" value="1"/>
</dbReference>
<dbReference type="RefSeq" id="WP_372391023.1">
    <property type="nucleotide sequence ID" value="NZ_JBGNYA010000001.1"/>
</dbReference>
<keyword evidence="6" id="KW-0028">Amino-acid biosynthesis</keyword>
<sequence>MCGISGKFSFNRAPSDDLGESMAACMSHRGPDDKGIYANGPVVLSHRRLSILDLSRTGSQPMANEDSTVHIVFNGEIYNYRELRNRLGGHTFRSETDTEVLLHLYEDMGIECLSLLRGMFAFAIWDERKERLFLARDRLGQKPLFYHNDESGFTFGSTIKAILQDEAIEAKPDLPAIRSYLTYQYVPAPHTGFERVRSLEPAEYAIVTEDGMQRDTYWSLTFRQQSSASPDRLADRLRDELREATRLRMRSDVPLGVFLSGGIDSTIVTALMDEVSETEVNTYSIGFDEYDELEYARTVAEKFDTTHTEYTVTPDAMEVFPEIVEHYEMPFGDPSAVPTYYVSQVASEDITVALTGDAGDENFAGYDRYTYDWLTQQVSQIPDPIRTVGQRVLNHLSELGIGFTDRGASLLENADGDTVERYAPYICHMLGEEALELWSGPPQNDELMYLRQAFDKADGPTRMDQVMQVDIHTYLPNDLLTKADRASMAHSLELRSPFLDHKTVEFASRIPAKYKWRYGNKKWLLKKAFGDIIPDSILHRSKQGFSVPVNEWFRNDLRELARENLDRLGDREPFDKAPLSAKLQAHLDGADYGFQLWDLVLLEQWYERFVDE</sequence>
<gene>
    <name evidence="10" type="primary">asnB</name>
    <name evidence="10" type="ORF">OS889_14685</name>
</gene>
<dbReference type="InterPro" id="IPR006426">
    <property type="entry name" value="Asn_synth_AEB"/>
</dbReference>
<evidence type="ECO:0000313" key="11">
    <source>
        <dbReference type="Proteomes" id="UP001570511"/>
    </source>
</evidence>
<keyword evidence="6" id="KW-0061">Asparagine biosynthesis</keyword>
<keyword evidence="11" id="KW-1185">Reference proteome</keyword>
<evidence type="ECO:0000313" key="10">
    <source>
        <dbReference type="EMBL" id="MFA1612242.1"/>
    </source>
</evidence>
<dbReference type="SUPFAM" id="SSF52402">
    <property type="entry name" value="Adenine nucleotide alpha hydrolases-like"/>
    <property type="match status" value="1"/>
</dbReference>
<dbReference type="InterPro" id="IPR051786">
    <property type="entry name" value="ASN_synthetase/amidase"/>
</dbReference>
<evidence type="ECO:0000256" key="5">
    <source>
        <dbReference type="PIRNR" id="PIRNR001589"/>
    </source>
</evidence>
<dbReference type="InterPro" id="IPR033738">
    <property type="entry name" value="AsnB_N"/>
</dbReference>
<evidence type="ECO:0000256" key="3">
    <source>
        <dbReference type="ARBA" id="ARBA00022840"/>
    </source>
</evidence>
<comment type="similarity">
    <text evidence="1">Belongs to the asparagine synthetase family.</text>
</comment>
<dbReference type="GO" id="GO:0004066">
    <property type="term" value="F:asparagine synthase (glutamine-hydrolyzing) activity"/>
    <property type="evidence" value="ECO:0007669"/>
    <property type="project" value="UniProtKB-EC"/>
</dbReference>
<dbReference type="InterPro" id="IPR001962">
    <property type="entry name" value="Asn_synthase"/>
</dbReference>
<dbReference type="CDD" id="cd01991">
    <property type="entry name" value="Asn_synthase_B_C"/>
    <property type="match status" value="1"/>
</dbReference>
<dbReference type="PANTHER" id="PTHR43284:SF1">
    <property type="entry name" value="ASPARAGINE SYNTHETASE"/>
    <property type="match status" value="1"/>
</dbReference>
<dbReference type="AlphaFoldDB" id="A0ABD5MEA2"/>
<dbReference type="PANTHER" id="PTHR43284">
    <property type="entry name" value="ASPARAGINE SYNTHETASE (GLUTAMINE-HYDROLYZING)"/>
    <property type="match status" value="1"/>
</dbReference>
<dbReference type="Proteomes" id="UP001570511">
    <property type="component" value="Unassembled WGS sequence"/>
</dbReference>
<dbReference type="GO" id="GO:0005524">
    <property type="term" value="F:ATP binding"/>
    <property type="evidence" value="ECO:0007669"/>
    <property type="project" value="UniProtKB-KW"/>
</dbReference>
<protein>
    <recommendedName>
        <fullName evidence="5">Putative asparagine synthetase [glutamine-hydrolyzing]</fullName>
        <ecNumber evidence="5">6.3.5.4</ecNumber>
    </recommendedName>
</protein>
<comment type="catalytic activity">
    <reaction evidence="5">
        <text>L-aspartate + L-glutamine + ATP + H2O = L-asparagine + L-glutamate + AMP + diphosphate + H(+)</text>
        <dbReference type="Rhea" id="RHEA:12228"/>
        <dbReference type="ChEBI" id="CHEBI:15377"/>
        <dbReference type="ChEBI" id="CHEBI:15378"/>
        <dbReference type="ChEBI" id="CHEBI:29985"/>
        <dbReference type="ChEBI" id="CHEBI:29991"/>
        <dbReference type="ChEBI" id="CHEBI:30616"/>
        <dbReference type="ChEBI" id="CHEBI:33019"/>
        <dbReference type="ChEBI" id="CHEBI:58048"/>
        <dbReference type="ChEBI" id="CHEBI:58359"/>
        <dbReference type="ChEBI" id="CHEBI:456215"/>
        <dbReference type="EC" id="6.3.5.4"/>
    </reaction>
</comment>
<accession>A0ABD5MEA2</accession>
<keyword evidence="2 5" id="KW-0547">Nucleotide-binding</keyword>
<dbReference type="PIRSF" id="PIRSF001589">
    <property type="entry name" value="Asn_synthetase_glu-h"/>
    <property type="match status" value="1"/>
</dbReference>
<organism evidence="10 11">
    <name type="scientific">Halobellus rubicundus</name>
    <dbReference type="NCBI Taxonomy" id="2996466"/>
    <lineage>
        <taxon>Archaea</taxon>
        <taxon>Methanobacteriati</taxon>
        <taxon>Methanobacteriota</taxon>
        <taxon>Stenosarchaea group</taxon>
        <taxon>Halobacteria</taxon>
        <taxon>Halobacteriales</taxon>
        <taxon>Haloferacaceae</taxon>
        <taxon>Halobellus</taxon>
    </lineage>
</organism>
<evidence type="ECO:0000259" key="9">
    <source>
        <dbReference type="PROSITE" id="PS51278"/>
    </source>
</evidence>
<dbReference type="EC" id="6.3.5.4" evidence="5"/>
<name>A0ABD5MEA2_9EURY</name>
<evidence type="ECO:0000256" key="6">
    <source>
        <dbReference type="PIRSR" id="PIRSR001589-1"/>
    </source>
</evidence>
<feature type="active site" description="For GATase activity" evidence="6">
    <location>
        <position position="2"/>
    </location>
</feature>